<reference evidence="2 3" key="1">
    <citation type="submission" date="2020-05" db="EMBL/GenBank/DDBJ databases">
        <authorList>
            <person name="Petersen J."/>
            <person name="Sayavedra L."/>
        </authorList>
    </citation>
    <scope>NUCLEOTIDE SEQUENCE [LARGE SCALE GENOMIC DNA]</scope>
    <source>
        <strain evidence="2">B thermophilus SOXS</strain>
    </source>
</reference>
<dbReference type="RefSeq" id="WP_139458789.1">
    <property type="nucleotide sequence ID" value="NZ_FQNS01000123.1"/>
</dbReference>
<comment type="caution">
    <text evidence="2">The sequence shown here is derived from an EMBL/GenBank/DDBJ whole genome shotgun (WGS) entry which is preliminary data.</text>
</comment>
<keyword evidence="3" id="KW-1185">Reference proteome</keyword>
<dbReference type="Proteomes" id="UP000643672">
    <property type="component" value="Unassembled WGS sequence"/>
</dbReference>
<name>A0A8H8XE76_9GAMM</name>
<evidence type="ECO:0000313" key="3">
    <source>
        <dbReference type="Proteomes" id="UP000643672"/>
    </source>
</evidence>
<proteinExistence type="predicted"/>
<dbReference type="Pfam" id="PF00078">
    <property type="entry name" value="RVT_1"/>
    <property type="match status" value="1"/>
</dbReference>
<dbReference type="EMBL" id="CAESAQ020000060">
    <property type="protein sequence ID" value="CAB5500407.1"/>
    <property type="molecule type" value="Genomic_DNA"/>
</dbReference>
<dbReference type="PROSITE" id="PS50878">
    <property type="entry name" value="RT_POL"/>
    <property type="match status" value="1"/>
</dbReference>
<gene>
    <name evidence="2" type="ORF">THERMOS_1203</name>
</gene>
<dbReference type="CDD" id="cd01646">
    <property type="entry name" value="RT_Bac_retron_I"/>
    <property type="match status" value="1"/>
</dbReference>
<feature type="domain" description="Reverse transcriptase" evidence="1">
    <location>
        <begin position="1"/>
        <end position="343"/>
    </location>
</feature>
<protein>
    <recommendedName>
        <fullName evidence="1">Reverse transcriptase domain-containing protein</fullName>
    </recommendedName>
</protein>
<dbReference type="AlphaFoldDB" id="A0A8H8XE76"/>
<organism evidence="2 3">
    <name type="scientific">Bathymodiolus thermophilus thioautotrophic gill symbiont</name>
    <dbReference type="NCBI Taxonomy" id="2360"/>
    <lineage>
        <taxon>Bacteria</taxon>
        <taxon>Pseudomonadati</taxon>
        <taxon>Pseudomonadota</taxon>
        <taxon>Gammaproteobacteria</taxon>
        <taxon>sulfur-oxidizing symbionts</taxon>
    </lineage>
</organism>
<accession>A0A8H8XE76</accession>
<dbReference type="InterPro" id="IPR000477">
    <property type="entry name" value="RT_dom"/>
</dbReference>
<evidence type="ECO:0000259" key="1">
    <source>
        <dbReference type="PROSITE" id="PS50878"/>
    </source>
</evidence>
<evidence type="ECO:0000313" key="2">
    <source>
        <dbReference type="EMBL" id="CAB5500407.1"/>
    </source>
</evidence>
<sequence>MTNAHTTNPILEHRKNTYDIASSLKKTDVYYWLLKYGYFPENYILPPCFRVVKQPLKPKIYYKVKKTKKGNQYKPIRTECINVHFPKTDLTDRNFGIINPEIHNDIAFHIASNWEKIVNAIFPENSIVSAYSFPIPIDSKNIGRISYLRSGRMIYEFIGMIDSDIASVAYKYSHLVKADIKSFYPSIYTHSIAWAIHGKQFIRKPNNMYDNNLLGNKLDKLFQNANDGCTNGIPIGPVVSDLVAEIIASSVDVLLTKKIKDAKVDCEIIRFKDDYRILTKSKNDGVTITKFLQASLKEYNLELSDSKTSMHTLPDGLFREWVSKYHIVNPKRKKKYSWKEFRELYLSVISIDKECPGTGVIDRFLSDIVTKEGQLCVSVGSFNLQKVISMLLMLGSLRVKAFPKIIAILETIINSPFGNSNKKTILKYLESFLKKLSLDEERNKYLISWISYFMVSNSFEKIVTFNPKYKDPITRSIFNNRGAIFKSCKDFKLFMGCKKIGKKVSMMQHLDVFNPPEVD</sequence>